<feature type="transmembrane region" description="Helical" evidence="6">
    <location>
        <begin position="28"/>
        <end position="50"/>
    </location>
</feature>
<feature type="transmembrane region" description="Helical" evidence="6">
    <location>
        <begin position="97"/>
        <end position="117"/>
    </location>
</feature>
<gene>
    <name evidence="8" type="ORF">ACFFF6_03755</name>
</gene>
<feature type="transmembrane region" description="Helical" evidence="6">
    <location>
        <begin position="153"/>
        <end position="175"/>
    </location>
</feature>
<feature type="transmembrane region" description="Helical" evidence="6">
    <location>
        <begin position="287"/>
        <end position="309"/>
    </location>
</feature>
<evidence type="ECO:0000256" key="4">
    <source>
        <dbReference type="ARBA" id="ARBA00022989"/>
    </source>
</evidence>
<feature type="transmembrane region" description="Helical" evidence="6">
    <location>
        <begin position="62"/>
        <end position="85"/>
    </location>
</feature>
<evidence type="ECO:0000256" key="5">
    <source>
        <dbReference type="ARBA" id="ARBA00023136"/>
    </source>
</evidence>
<feature type="transmembrane region" description="Helical" evidence="6">
    <location>
        <begin position="347"/>
        <end position="370"/>
    </location>
</feature>
<dbReference type="InterPro" id="IPR050189">
    <property type="entry name" value="MFS_Efflux_Transporters"/>
</dbReference>
<organism evidence="8 9">
    <name type="scientific">Brachybacterium hainanense</name>
    <dbReference type="NCBI Taxonomy" id="1541174"/>
    <lineage>
        <taxon>Bacteria</taxon>
        <taxon>Bacillati</taxon>
        <taxon>Actinomycetota</taxon>
        <taxon>Actinomycetes</taxon>
        <taxon>Micrococcales</taxon>
        <taxon>Dermabacteraceae</taxon>
        <taxon>Brachybacterium</taxon>
    </lineage>
</organism>
<evidence type="ECO:0000256" key="3">
    <source>
        <dbReference type="ARBA" id="ARBA00022692"/>
    </source>
</evidence>
<feature type="transmembrane region" description="Helical" evidence="6">
    <location>
        <begin position="255"/>
        <end position="275"/>
    </location>
</feature>
<comment type="caution">
    <text evidence="8">The sequence shown here is derived from an EMBL/GenBank/DDBJ whole genome shotgun (WGS) entry which is preliminary data.</text>
</comment>
<evidence type="ECO:0000313" key="9">
    <source>
        <dbReference type="Proteomes" id="UP001589793"/>
    </source>
</evidence>
<dbReference type="PANTHER" id="PTHR43124:SF10">
    <property type="entry name" value="PURINE EFFLUX PUMP PBUE"/>
    <property type="match status" value="1"/>
</dbReference>
<feature type="transmembrane region" description="Helical" evidence="6">
    <location>
        <begin position="223"/>
        <end position="249"/>
    </location>
</feature>
<dbReference type="InterPro" id="IPR020846">
    <property type="entry name" value="MFS_dom"/>
</dbReference>
<keyword evidence="5 6" id="KW-0472">Membrane</keyword>
<evidence type="ECO:0000313" key="8">
    <source>
        <dbReference type="EMBL" id="MFC0673068.1"/>
    </source>
</evidence>
<evidence type="ECO:0000256" key="1">
    <source>
        <dbReference type="ARBA" id="ARBA00004651"/>
    </source>
</evidence>
<dbReference type="CDD" id="cd17324">
    <property type="entry name" value="MFS_NepI_like"/>
    <property type="match status" value="1"/>
</dbReference>
<name>A0ABV6R7W6_9MICO</name>
<keyword evidence="2" id="KW-1003">Cell membrane</keyword>
<dbReference type="InterPro" id="IPR011701">
    <property type="entry name" value="MFS"/>
</dbReference>
<dbReference type="EMBL" id="JBHLSV010000003">
    <property type="protein sequence ID" value="MFC0673068.1"/>
    <property type="molecule type" value="Genomic_DNA"/>
</dbReference>
<feature type="transmembrane region" description="Helical" evidence="6">
    <location>
        <begin position="181"/>
        <end position="202"/>
    </location>
</feature>
<evidence type="ECO:0000256" key="6">
    <source>
        <dbReference type="SAM" id="Phobius"/>
    </source>
</evidence>
<accession>A0ABV6R7W6</accession>
<evidence type="ECO:0000259" key="7">
    <source>
        <dbReference type="PROSITE" id="PS50850"/>
    </source>
</evidence>
<comment type="subcellular location">
    <subcellularLocation>
        <location evidence="1">Cell membrane</location>
        <topology evidence="1">Multi-pass membrane protein</topology>
    </subcellularLocation>
</comment>
<keyword evidence="4 6" id="KW-1133">Transmembrane helix</keyword>
<dbReference type="PROSITE" id="PS50850">
    <property type="entry name" value="MFS"/>
    <property type="match status" value="1"/>
</dbReference>
<feature type="domain" description="Major facilitator superfamily (MFS) profile" evidence="7">
    <location>
        <begin position="28"/>
        <end position="406"/>
    </location>
</feature>
<keyword evidence="9" id="KW-1185">Reference proteome</keyword>
<dbReference type="PANTHER" id="PTHR43124">
    <property type="entry name" value="PURINE EFFLUX PUMP PBUE"/>
    <property type="match status" value="1"/>
</dbReference>
<dbReference type="Proteomes" id="UP001589793">
    <property type="component" value="Unassembled WGS sequence"/>
</dbReference>
<feature type="transmembrane region" description="Helical" evidence="6">
    <location>
        <begin position="382"/>
        <end position="402"/>
    </location>
</feature>
<reference evidence="8 9" key="1">
    <citation type="submission" date="2024-09" db="EMBL/GenBank/DDBJ databases">
        <authorList>
            <person name="Sun Q."/>
            <person name="Mori K."/>
        </authorList>
    </citation>
    <scope>NUCLEOTIDE SEQUENCE [LARGE SCALE GENOMIC DNA]</scope>
    <source>
        <strain evidence="8 9">CICC 10874</strain>
    </source>
</reference>
<dbReference type="RefSeq" id="WP_376978340.1">
    <property type="nucleotide sequence ID" value="NZ_JBHLSV010000003.1"/>
</dbReference>
<feature type="transmembrane region" description="Helical" evidence="6">
    <location>
        <begin position="315"/>
        <end position="335"/>
    </location>
</feature>
<feature type="transmembrane region" description="Helical" evidence="6">
    <location>
        <begin position="123"/>
        <end position="141"/>
    </location>
</feature>
<proteinExistence type="predicted"/>
<sequence length="422" mass="42694">MSPRSRPSAPRAAAPALSGEHAPLPYHALIWLAVATFSTGIDGYVLAGLLPDIAADLAVSEAAAGQLVTVFALTAALAGPVLGAITSGWEQRRTIMTALAAFVLGNAVSAIALTYGMALSGRVIAALGSCVLGAAVTGYVVHRVPERFRGRALSFVLGGWMTATALGVPVGLLLGQSSWRFPLLMVSVVGTAALIGIGAKLPALRYPPTRLRERLQPLLHPRLVAGLGVSTGVLSASYTCFTYAVLILAPLHPGAGTIILIMFGYGLASMLGNALSGRLVDRFSPVAVLTVILGVLLADALLAGIAFAVLGAAALVVPSLVWFFAAGVGNGGHAVPQQTRLAAMAPGSASVVMALNASAVSLGVALGGGAGGLGLTLGMQPVQLPFVAAAILLPTLALHLLVARWPWSRATGARPAQEEASA</sequence>
<dbReference type="Pfam" id="PF07690">
    <property type="entry name" value="MFS_1"/>
    <property type="match status" value="1"/>
</dbReference>
<protein>
    <submittedName>
        <fullName evidence="8">MFS transporter</fullName>
    </submittedName>
</protein>
<dbReference type="Gene3D" id="1.20.1250.20">
    <property type="entry name" value="MFS general substrate transporter like domains"/>
    <property type="match status" value="1"/>
</dbReference>
<evidence type="ECO:0000256" key="2">
    <source>
        <dbReference type="ARBA" id="ARBA00022475"/>
    </source>
</evidence>
<dbReference type="SUPFAM" id="SSF103473">
    <property type="entry name" value="MFS general substrate transporter"/>
    <property type="match status" value="1"/>
</dbReference>
<keyword evidence="3 6" id="KW-0812">Transmembrane</keyword>
<dbReference type="InterPro" id="IPR036259">
    <property type="entry name" value="MFS_trans_sf"/>
</dbReference>